<protein>
    <submittedName>
        <fullName evidence="1">Uncharacterized protein</fullName>
    </submittedName>
</protein>
<comment type="caution">
    <text evidence="1">The sequence shown here is derived from an EMBL/GenBank/DDBJ whole genome shotgun (WGS) entry which is preliminary data.</text>
</comment>
<accession>A0ACB7GBH1</accession>
<evidence type="ECO:0000313" key="2">
    <source>
        <dbReference type="Proteomes" id="UP000091857"/>
    </source>
</evidence>
<organism evidence="1 2">
    <name type="scientific">Manihot esculenta</name>
    <name type="common">Cassava</name>
    <name type="synonym">Jatropha manihot</name>
    <dbReference type="NCBI Taxonomy" id="3983"/>
    <lineage>
        <taxon>Eukaryota</taxon>
        <taxon>Viridiplantae</taxon>
        <taxon>Streptophyta</taxon>
        <taxon>Embryophyta</taxon>
        <taxon>Tracheophyta</taxon>
        <taxon>Spermatophyta</taxon>
        <taxon>Magnoliopsida</taxon>
        <taxon>eudicotyledons</taxon>
        <taxon>Gunneridae</taxon>
        <taxon>Pentapetalae</taxon>
        <taxon>rosids</taxon>
        <taxon>fabids</taxon>
        <taxon>Malpighiales</taxon>
        <taxon>Euphorbiaceae</taxon>
        <taxon>Crotonoideae</taxon>
        <taxon>Manihoteae</taxon>
        <taxon>Manihot</taxon>
    </lineage>
</organism>
<reference evidence="2" key="1">
    <citation type="journal article" date="2016" name="Nat. Biotechnol.">
        <title>Sequencing wild and cultivated cassava and related species reveals extensive interspecific hybridization and genetic diversity.</title>
        <authorList>
            <person name="Bredeson J.V."/>
            <person name="Lyons J.B."/>
            <person name="Prochnik S.E."/>
            <person name="Wu G.A."/>
            <person name="Ha C.M."/>
            <person name="Edsinger-Gonzales E."/>
            <person name="Grimwood J."/>
            <person name="Schmutz J."/>
            <person name="Rabbi I.Y."/>
            <person name="Egesi C."/>
            <person name="Nauluvula P."/>
            <person name="Lebot V."/>
            <person name="Ndunguru J."/>
            <person name="Mkamilo G."/>
            <person name="Bart R.S."/>
            <person name="Setter T.L."/>
            <person name="Gleadow R.M."/>
            <person name="Kulakow P."/>
            <person name="Ferguson M.E."/>
            <person name="Rounsley S."/>
            <person name="Rokhsar D.S."/>
        </authorList>
    </citation>
    <scope>NUCLEOTIDE SEQUENCE [LARGE SCALE GENOMIC DNA]</scope>
    <source>
        <strain evidence="2">cv. AM560-2</strain>
    </source>
</reference>
<dbReference type="EMBL" id="CM004401">
    <property type="protein sequence ID" value="KAG8637639.1"/>
    <property type="molecule type" value="Genomic_DNA"/>
</dbReference>
<keyword evidence="2" id="KW-1185">Reference proteome</keyword>
<dbReference type="Proteomes" id="UP000091857">
    <property type="component" value="Chromosome 15"/>
</dbReference>
<evidence type="ECO:0000313" key="1">
    <source>
        <dbReference type="EMBL" id="KAG8637639.1"/>
    </source>
</evidence>
<sequence length="327" mass="36588">MEEEGVEIVLAKAIELRLKVTNCIHKASTGTNNINGNSLSSEQNKLEKERAEEGVVLKGEKEQNPSSQSLNGGSLSEADEEDEENERLFIIRDALESLEHQLSNLQDLQRQHRYEREVALSEIEQCRKMLLDKLKEYAGEDLEVIQEASAFAGETVEHNSDLLLPPYPNRPPQSLVIDNHYLSYFPSTRKPVQNGVITGEAKKKLKESERNKAEAVSKNSSRGLGHFIGAAVKTVITIFGVISVLSLSGVGPSLGKRSIPFKFEGLFQQPTAKEERHNECPPGKVLVMEDTQSMERKRTRVSAFMEEKEIRMIKSISSSPLQYLIAK</sequence>
<gene>
    <name evidence="1" type="ORF">MANES_15G147100v8</name>
</gene>
<name>A0ACB7GBH1_MANES</name>
<proteinExistence type="predicted"/>